<dbReference type="AlphaFoldDB" id="A0A2S7WKZ5"/>
<comment type="caution">
    <text evidence="3">The sequence shown here is derived from an EMBL/GenBank/DDBJ whole genome shotgun (WGS) entry which is preliminary data.</text>
</comment>
<dbReference type="PANTHER" id="PTHR10343:SF84">
    <property type="entry name" value="5'-AMP-ACTIVATED PROTEIN KINASE SUBUNIT BETA-1"/>
    <property type="match status" value="1"/>
</dbReference>
<comment type="similarity">
    <text evidence="1">Belongs to the 5'-AMP-activated protein kinase beta subunit family.</text>
</comment>
<sequence length="322" mass="38407">MRKKISHIIIFALLFISLTGFSQENVIKGYKIEGDYIVFTFDKRDYNKATHHKTEERLDFNDFDIDKVVVAGNFNNWSRKRWKMKKVDENIYQLKKKVSDFNEDFNWEFKFVVNNNFWAEPTENPINTTPAKNWFGAYLNTYNLRILPAYISENGNAKFFLKGFDNAKEVILSGSFNRWNEHLYKMQKTKNGWKLNLQLSPNYYEYKFIVDGKWIEDPDNPNKTENEFYEYNSVINIKKKVTFLLEHFKNAEEVILAGSFNNWNEEEYKMTKTEHGWKFTTKLSGGKHHYKFIVDGNWELDPHNPIKEFDDNGHINSVKMVK</sequence>
<dbReference type="OrthoDB" id="5451596at2"/>
<proteinExistence type="inferred from homology"/>
<dbReference type="InterPro" id="IPR032640">
    <property type="entry name" value="AMPK1_CBM"/>
</dbReference>
<dbReference type="RefSeq" id="WP_105014563.1">
    <property type="nucleotide sequence ID" value="NZ_MSCN01000001.1"/>
</dbReference>
<dbReference type="InterPro" id="IPR014756">
    <property type="entry name" value="Ig_E-set"/>
</dbReference>
<evidence type="ECO:0000313" key="3">
    <source>
        <dbReference type="EMBL" id="PQJ77981.1"/>
    </source>
</evidence>
<name>A0A2S7WKZ5_9FLAO</name>
<accession>A0A2S7WKZ5</accession>
<dbReference type="PANTHER" id="PTHR10343">
    <property type="entry name" value="5'-AMP-ACTIVATED PROTEIN KINASE , BETA SUBUNIT"/>
    <property type="match status" value="1"/>
</dbReference>
<keyword evidence="4" id="KW-1185">Reference proteome</keyword>
<feature type="domain" description="AMP-activated protein kinase glycogen-binding" evidence="2">
    <location>
        <begin position="246"/>
        <end position="319"/>
    </location>
</feature>
<dbReference type="InterPro" id="IPR013783">
    <property type="entry name" value="Ig-like_fold"/>
</dbReference>
<organism evidence="3 4">
    <name type="scientific">Polaribacter porphyrae</name>
    <dbReference type="NCBI Taxonomy" id="1137780"/>
    <lineage>
        <taxon>Bacteria</taxon>
        <taxon>Pseudomonadati</taxon>
        <taxon>Bacteroidota</taxon>
        <taxon>Flavobacteriia</taxon>
        <taxon>Flavobacteriales</taxon>
        <taxon>Flavobacteriaceae</taxon>
    </lineage>
</organism>
<dbReference type="Proteomes" id="UP000238882">
    <property type="component" value="Unassembled WGS sequence"/>
</dbReference>
<evidence type="ECO:0000256" key="1">
    <source>
        <dbReference type="ARBA" id="ARBA00010926"/>
    </source>
</evidence>
<dbReference type="EMBL" id="MSCN01000001">
    <property type="protein sequence ID" value="PQJ77981.1"/>
    <property type="molecule type" value="Genomic_DNA"/>
</dbReference>
<dbReference type="Pfam" id="PF16561">
    <property type="entry name" value="AMPK1_CBM"/>
    <property type="match status" value="2"/>
</dbReference>
<protein>
    <recommendedName>
        <fullName evidence="2">AMP-activated protein kinase glycogen-binding domain-containing protein</fullName>
    </recommendedName>
</protein>
<dbReference type="SUPFAM" id="SSF81296">
    <property type="entry name" value="E set domains"/>
    <property type="match status" value="3"/>
</dbReference>
<reference evidence="3 4" key="1">
    <citation type="submission" date="2016-12" db="EMBL/GenBank/DDBJ databases">
        <title>Trade-off between light-utilization and light-protection in marine flavobacteria.</title>
        <authorList>
            <person name="Kumagai Y."/>
            <person name="Yoshizawa S."/>
            <person name="Kogure K."/>
            <person name="Iwasaki W."/>
        </authorList>
    </citation>
    <scope>NUCLEOTIDE SEQUENCE [LARGE SCALE GENOMIC DNA]</scope>
    <source>
        <strain evidence="3 4">NBRC 108759</strain>
    </source>
</reference>
<dbReference type="Gene3D" id="2.60.40.10">
    <property type="entry name" value="Immunoglobulins"/>
    <property type="match status" value="3"/>
</dbReference>
<dbReference type="InterPro" id="IPR050827">
    <property type="entry name" value="CRP1_MDG1_kinase"/>
</dbReference>
<evidence type="ECO:0000259" key="2">
    <source>
        <dbReference type="Pfam" id="PF16561"/>
    </source>
</evidence>
<feature type="domain" description="AMP-activated protein kinase glycogen-binding" evidence="2">
    <location>
        <begin position="166"/>
        <end position="240"/>
    </location>
</feature>
<dbReference type="CDD" id="cd02859">
    <property type="entry name" value="E_set_AMPKbeta_like_N"/>
    <property type="match status" value="2"/>
</dbReference>
<gene>
    <name evidence="3" type="ORF">BTO18_01720</name>
</gene>
<evidence type="ECO:0000313" key="4">
    <source>
        <dbReference type="Proteomes" id="UP000238882"/>
    </source>
</evidence>